<sequence length="108" mass="11937">MDKRGNSKVAYTLENVKKCMCPKCPVQADSKCAMDKLDSFMKGLETAREGDVPEPQNVPGVYCSTGKTTCQDLNPNQQCICYTCAVWKEYNLGEGTPSMYFCQNGKAT</sequence>
<accession>A0A0E3PWH9</accession>
<evidence type="ECO:0008006" key="3">
    <source>
        <dbReference type="Google" id="ProtNLM"/>
    </source>
</evidence>
<dbReference type="RefSeq" id="WP_048038529.1">
    <property type="nucleotide sequence ID" value="NZ_CP009509.1"/>
</dbReference>
<proteinExistence type="predicted"/>
<dbReference type="Proteomes" id="UP000033058">
    <property type="component" value="Chromosome"/>
</dbReference>
<reference evidence="1 2" key="1">
    <citation type="submission" date="2014-07" db="EMBL/GenBank/DDBJ databases">
        <title>Methanogenic archaea and the global carbon cycle.</title>
        <authorList>
            <person name="Henriksen J.R."/>
            <person name="Luke J."/>
            <person name="Reinhart S."/>
            <person name="Benedict M.N."/>
            <person name="Youngblut N.D."/>
            <person name="Metcalf M.E."/>
            <person name="Whitaker R.J."/>
            <person name="Metcalf W.W."/>
        </authorList>
    </citation>
    <scope>NUCLEOTIDE SEQUENCE [LARGE SCALE GENOMIC DNA]</scope>
    <source>
        <strain evidence="1 2">WWM610</strain>
    </source>
</reference>
<dbReference type="AlphaFoldDB" id="A0A0E3PWH9"/>
<evidence type="ECO:0000313" key="2">
    <source>
        <dbReference type="Proteomes" id="UP000033058"/>
    </source>
</evidence>
<dbReference type="HOGENOM" id="CLU_157711_1_0_2"/>
<protein>
    <recommendedName>
        <fullName evidence="3">DUF2769 domain-containing protein</fullName>
    </recommendedName>
</protein>
<dbReference type="GeneID" id="24850796"/>
<name>A0A0E3PWH9_METMZ</name>
<dbReference type="EMBL" id="CP009509">
    <property type="protein sequence ID" value="AKB40107.1"/>
    <property type="molecule type" value="Genomic_DNA"/>
</dbReference>
<dbReference type="PATRIC" id="fig|1434117.4.peg.1411"/>
<gene>
    <name evidence="1" type="ORF">MSMAW_1116</name>
</gene>
<organism evidence="1 2">
    <name type="scientific">Methanosarcina mazei WWM610</name>
    <dbReference type="NCBI Taxonomy" id="1434117"/>
    <lineage>
        <taxon>Archaea</taxon>
        <taxon>Methanobacteriati</taxon>
        <taxon>Methanobacteriota</taxon>
        <taxon>Stenosarchaea group</taxon>
        <taxon>Methanomicrobia</taxon>
        <taxon>Methanosarcinales</taxon>
        <taxon>Methanosarcinaceae</taxon>
        <taxon>Methanosarcina</taxon>
    </lineage>
</organism>
<evidence type="ECO:0000313" key="1">
    <source>
        <dbReference type="EMBL" id="AKB40107.1"/>
    </source>
</evidence>